<proteinExistence type="predicted"/>
<keyword evidence="1" id="KW-1133">Transmembrane helix</keyword>
<sequence length="145" mass="14942">MTPEAPLNRRERFRQWRGVRPFWGAVMLVVSGVFLLLPAYTTAEVGDLLISISTISGVPTLFLGASMLVCAGSVLVGPKTRIPAGVGALLLALVALPAANFGGFGVGTLMGVLGAAATLAWAEHSGDRSPAATATRKLPTTLIAD</sequence>
<evidence type="ECO:0000313" key="2">
    <source>
        <dbReference type="EMBL" id="MCQ4122563.1"/>
    </source>
</evidence>
<feature type="transmembrane region" description="Helical" evidence="1">
    <location>
        <begin position="52"/>
        <end position="76"/>
    </location>
</feature>
<accession>A0ABT1QLM6</accession>
<keyword evidence="1" id="KW-0812">Transmembrane</keyword>
<protein>
    <submittedName>
        <fullName evidence="2">DUF6114 domain-containing protein</fullName>
    </submittedName>
</protein>
<dbReference type="Proteomes" id="UP001524501">
    <property type="component" value="Unassembled WGS sequence"/>
</dbReference>
<dbReference type="Pfam" id="PF19609">
    <property type="entry name" value="DUF6114"/>
    <property type="match status" value="1"/>
</dbReference>
<reference evidence="2 3" key="1">
    <citation type="submission" date="2022-07" db="EMBL/GenBank/DDBJ databases">
        <title>Degradation activity of malathion, p-nitrophenol and potential low-temperature adaptation strategy of Rhodococcus sp. FXJ9.536.</title>
        <authorList>
            <person name="Huang J."/>
            <person name="Huang Y."/>
        </authorList>
    </citation>
    <scope>NUCLEOTIDE SEQUENCE [LARGE SCALE GENOMIC DNA]</scope>
    <source>
        <strain evidence="2 3">FXJ9.536</strain>
    </source>
</reference>
<gene>
    <name evidence="2" type="ORF">NOF53_25970</name>
</gene>
<evidence type="ECO:0000256" key="1">
    <source>
        <dbReference type="SAM" id="Phobius"/>
    </source>
</evidence>
<dbReference type="EMBL" id="JANFQF010000032">
    <property type="protein sequence ID" value="MCQ4122563.1"/>
    <property type="molecule type" value="Genomic_DNA"/>
</dbReference>
<organism evidence="2 3">
    <name type="scientific">Rhodococcus tibetensis</name>
    <dbReference type="NCBI Taxonomy" id="2965064"/>
    <lineage>
        <taxon>Bacteria</taxon>
        <taxon>Bacillati</taxon>
        <taxon>Actinomycetota</taxon>
        <taxon>Actinomycetes</taxon>
        <taxon>Mycobacteriales</taxon>
        <taxon>Nocardiaceae</taxon>
        <taxon>Rhodococcus</taxon>
    </lineage>
</organism>
<dbReference type="InterPro" id="IPR046096">
    <property type="entry name" value="DUF6114"/>
</dbReference>
<keyword evidence="3" id="KW-1185">Reference proteome</keyword>
<evidence type="ECO:0000313" key="3">
    <source>
        <dbReference type="Proteomes" id="UP001524501"/>
    </source>
</evidence>
<comment type="caution">
    <text evidence="2">The sequence shown here is derived from an EMBL/GenBank/DDBJ whole genome shotgun (WGS) entry which is preliminary data.</text>
</comment>
<feature type="transmembrane region" description="Helical" evidence="1">
    <location>
        <begin position="88"/>
        <end position="121"/>
    </location>
</feature>
<keyword evidence="1" id="KW-0472">Membrane</keyword>
<feature type="transmembrane region" description="Helical" evidence="1">
    <location>
        <begin position="21"/>
        <end position="40"/>
    </location>
</feature>
<name>A0ABT1QLM6_9NOCA</name>